<dbReference type="Proteomes" id="UP001282336">
    <property type="component" value="Unassembled WGS sequence"/>
</dbReference>
<gene>
    <name evidence="2" type="ORF">SIL20_02020</name>
</gene>
<evidence type="ECO:0000256" key="1">
    <source>
        <dbReference type="ARBA" id="ARBA00022649"/>
    </source>
</evidence>
<accession>A0AAJ2VVV7</accession>
<sequence>MQMKLTIQWSKSAKKDLMSIDPRYKQRIRMKLECLNDNRAAQLDLQKLTSPVDHYRIRVGDYRVIFTYRGEDFKICYVVAVRRRTSKTYTFHEEQMPYEYTVYKR</sequence>
<dbReference type="EMBL" id="JAWXRC010000017">
    <property type="protein sequence ID" value="MDX6030293.1"/>
    <property type="molecule type" value="Genomic_DNA"/>
</dbReference>
<proteinExistence type="predicted"/>
<keyword evidence="1" id="KW-1277">Toxin-antitoxin system</keyword>
<dbReference type="InterPro" id="IPR035093">
    <property type="entry name" value="RelE/ParE_toxin_dom_sf"/>
</dbReference>
<organism evidence="2 3">
    <name type="scientific">Scandinavium lactucae</name>
    <dbReference type="NCBI Taxonomy" id="3095028"/>
    <lineage>
        <taxon>Bacteria</taxon>
        <taxon>Pseudomonadati</taxon>
        <taxon>Pseudomonadota</taxon>
        <taxon>Gammaproteobacteria</taxon>
        <taxon>Enterobacterales</taxon>
        <taxon>Enterobacteriaceae</taxon>
        <taxon>Scandinavium</taxon>
    </lineage>
</organism>
<dbReference type="RefSeq" id="WP_319626906.1">
    <property type="nucleotide sequence ID" value="NZ_JAWXRB010000001.1"/>
</dbReference>
<dbReference type="PANTHER" id="PTHR38813:SF1">
    <property type="entry name" value="TOXIN RELE1-RELATED"/>
    <property type="match status" value="1"/>
</dbReference>
<evidence type="ECO:0000313" key="2">
    <source>
        <dbReference type="EMBL" id="MDX6030293.1"/>
    </source>
</evidence>
<dbReference type="PANTHER" id="PTHR38813">
    <property type="match status" value="1"/>
</dbReference>
<protein>
    <submittedName>
        <fullName evidence="2">Type II toxin-antitoxin system RelE/ParE family toxin</fullName>
    </submittedName>
</protein>
<name>A0AAJ2VVV7_9ENTR</name>
<dbReference type="InterPro" id="IPR007712">
    <property type="entry name" value="RelE/ParE_toxin"/>
</dbReference>
<evidence type="ECO:0000313" key="3">
    <source>
        <dbReference type="Proteomes" id="UP001282336"/>
    </source>
</evidence>
<dbReference type="AlphaFoldDB" id="A0AAJ2VVV7"/>
<comment type="caution">
    <text evidence="2">The sequence shown here is derived from an EMBL/GenBank/DDBJ whole genome shotgun (WGS) entry which is preliminary data.</text>
</comment>
<dbReference type="Pfam" id="PF05016">
    <property type="entry name" value="ParE_toxin"/>
    <property type="match status" value="1"/>
</dbReference>
<dbReference type="Gene3D" id="3.30.2310.20">
    <property type="entry name" value="RelE-like"/>
    <property type="match status" value="1"/>
</dbReference>
<reference evidence="2" key="1">
    <citation type="submission" date="2023-11" db="EMBL/GenBank/DDBJ databases">
        <title>Scandinavium wanjuensis sp. nov., isolated from lettuce South Korea.</title>
        <authorList>
            <person name="Park J."/>
            <person name="Park S."/>
            <person name="Oh K.K."/>
            <person name="Cho G.S."/>
            <person name="Franz C.M.A.P."/>
        </authorList>
    </citation>
    <scope>NUCLEOTIDE SEQUENCE</scope>
    <source>
        <strain evidence="2">V105_12</strain>
    </source>
</reference>
<dbReference type="SUPFAM" id="SSF143011">
    <property type="entry name" value="RelE-like"/>
    <property type="match status" value="1"/>
</dbReference>
<dbReference type="InterPro" id="IPR052747">
    <property type="entry name" value="TA_system_RelE_toxin"/>
</dbReference>